<dbReference type="PROSITE" id="PS00101">
    <property type="entry name" value="HEXAPEP_TRANSFERASES"/>
    <property type="match status" value="1"/>
</dbReference>
<keyword evidence="3" id="KW-0677">Repeat</keyword>
<evidence type="ECO:0000256" key="4">
    <source>
        <dbReference type="ARBA" id="ARBA00023315"/>
    </source>
</evidence>
<dbReference type="PANTHER" id="PTHR23416">
    <property type="entry name" value="SIALIC ACID SYNTHASE-RELATED"/>
    <property type="match status" value="1"/>
</dbReference>
<dbReference type="InterPro" id="IPR018357">
    <property type="entry name" value="Hexapep_transf_CS"/>
</dbReference>
<comment type="caution">
    <text evidence="5">The sequence shown here is derived from an EMBL/GenBank/DDBJ whole genome shotgun (WGS) entry which is preliminary data.</text>
</comment>
<dbReference type="Proteomes" id="UP000651050">
    <property type="component" value="Unassembled WGS sequence"/>
</dbReference>
<dbReference type="RefSeq" id="WP_196986877.1">
    <property type="nucleotide sequence ID" value="NZ_JADWYS010000001.1"/>
</dbReference>
<evidence type="ECO:0000256" key="2">
    <source>
        <dbReference type="ARBA" id="ARBA00022679"/>
    </source>
</evidence>
<keyword evidence="2" id="KW-0808">Transferase</keyword>
<gene>
    <name evidence="5" type="ORF">I5803_13580</name>
</gene>
<evidence type="ECO:0000313" key="5">
    <source>
        <dbReference type="EMBL" id="MBG9389061.1"/>
    </source>
</evidence>
<dbReference type="InterPro" id="IPR011004">
    <property type="entry name" value="Trimer_LpxA-like_sf"/>
</dbReference>
<evidence type="ECO:0000256" key="1">
    <source>
        <dbReference type="ARBA" id="ARBA00007274"/>
    </source>
</evidence>
<comment type="similarity">
    <text evidence="1">Belongs to the transferase hexapeptide repeat family.</text>
</comment>
<organism evidence="5 6">
    <name type="scientific">Caenimonas aquaedulcis</name>
    <dbReference type="NCBI Taxonomy" id="2793270"/>
    <lineage>
        <taxon>Bacteria</taxon>
        <taxon>Pseudomonadati</taxon>
        <taxon>Pseudomonadota</taxon>
        <taxon>Betaproteobacteria</taxon>
        <taxon>Burkholderiales</taxon>
        <taxon>Comamonadaceae</taxon>
        <taxon>Caenimonas</taxon>
    </lineage>
</organism>
<reference evidence="5" key="1">
    <citation type="submission" date="2020-11" db="EMBL/GenBank/DDBJ databases">
        <title>Bacterial whole genome sequence for Caenimonas sp. DR4.4.</title>
        <authorList>
            <person name="Le V."/>
            <person name="Ko S.-R."/>
            <person name="Ahn C.-Y."/>
            <person name="Oh H.-M."/>
        </authorList>
    </citation>
    <scope>NUCLEOTIDE SEQUENCE</scope>
    <source>
        <strain evidence="5">DR4.4</strain>
    </source>
</reference>
<dbReference type="PANTHER" id="PTHR23416:SF23">
    <property type="entry name" value="ACETYLTRANSFERASE C18B11.09C-RELATED"/>
    <property type="match status" value="1"/>
</dbReference>
<accession>A0A931H5K4</accession>
<dbReference type="SUPFAM" id="SSF51161">
    <property type="entry name" value="Trimeric LpxA-like enzymes"/>
    <property type="match status" value="1"/>
</dbReference>
<dbReference type="Pfam" id="PF00132">
    <property type="entry name" value="Hexapep"/>
    <property type="match status" value="1"/>
</dbReference>
<dbReference type="CDD" id="cd04647">
    <property type="entry name" value="LbH_MAT_like"/>
    <property type="match status" value="1"/>
</dbReference>
<dbReference type="EMBL" id="JADWYS010000001">
    <property type="protein sequence ID" value="MBG9389061.1"/>
    <property type="molecule type" value="Genomic_DNA"/>
</dbReference>
<proteinExistence type="inferred from homology"/>
<evidence type="ECO:0000256" key="3">
    <source>
        <dbReference type="ARBA" id="ARBA00022737"/>
    </source>
</evidence>
<dbReference type="GO" id="GO:0008374">
    <property type="term" value="F:O-acyltransferase activity"/>
    <property type="evidence" value="ECO:0007669"/>
    <property type="project" value="TreeGrafter"/>
</dbReference>
<keyword evidence="6" id="KW-1185">Reference proteome</keyword>
<dbReference type="AlphaFoldDB" id="A0A931H5K4"/>
<dbReference type="GO" id="GO:0005829">
    <property type="term" value="C:cytosol"/>
    <property type="evidence" value="ECO:0007669"/>
    <property type="project" value="TreeGrafter"/>
</dbReference>
<name>A0A931H5K4_9BURK</name>
<sequence length="187" mass="20362">MDNPIVRIERRWGGLVRTALDRLRAAWWRARGARLGAKTRIGAHCAIERPWLLHTGPRVQLERQVHIKIVEPDARIHLGEQAFVGFGTEFDIARELTIGDHALIAPGCFITDHHHRRAWGATIASQGHDTKAVRIGNDAWLGAHAVVLAGVSIGHGAIVAAGAVVTRDVPDRAIVAGVPARQIGVRE</sequence>
<dbReference type="InterPro" id="IPR001451">
    <property type="entry name" value="Hexapep"/>
</dbReference>
<evidence type="ECO:0000313" key="6">
    <source>
        <dbReference type="Proteomes" id="UP000651050"/>
    </source>
</evidence>
<dbReference type="Gene3D" id="2.160.10.10">
    <property type="entry name" value="Hexapeptide repeat proteins"/>
    <property type="match status" value="1"/>
</dbReference>
<keyword evidence="4 5" id="KW-0012">Acyltransferase</keyword>
<dbReference type="InterPro" id="IPR051159">
    <property type="entry name" value="Hexapeptide_acetyltransf"/>
</dbReference>
<protein>
    <submittedName>
        <fullName evidence="5">Acyltransferase</fullName>
    </submittedName>
</protein>